<evidence type="ECO:0000256" key="1">
    <source>
        <dbReference type="SAM" id="MobiDB-lite"/>
    </source>
</evidence>
<keyword evidence="2" id="KW-1133">Transmembrane helix</keyword>
<dbReference type="AlphaFoldDB" id="A0A0H2YP25"/>
<keyword evidence="2" id="KW-0472">Membrane</keyword>
<dbReference type="GeneID" id="93001181"/>
<dbReference type="Proteomes" id="UP000001823">
    <property type="component" value="Chromosome"/>
</dbReference>
<dbReference type="EMBL" id="CP000246">
    <property type="protein sequence ID" value="ABG82505.1"/>
    <property type="molecule type" value="Genomic_DNA"/>
</dbReference>
<reference evidence="3 4" key="1">
    <citation type="journal article" date="2006" name="Genome Res.">
        <title>Skewed genomic variability in strains of the toxigenic bacterial pathogen, Clostridium perfringens.</title>
        <authorList>
            <person name="Myers G.S."/>
            <person name="Rasko D.A."/>
            <person name="Cheung J.K."/>
            <person name="Ravel J."/>
            <person name="Seshadri R."/>
            <person name="Deboy R.T."/>
            <person name="Ren Q."/>
            <person name="Varga J."/>
            <person name="Awad M.M."/>
            <person name="Brinkac L.M."/>
            <person name="Daugherty S.C."/>
            <person name="Haft D.H."/>
            <person name="Dodson R.J."/>
            <person name="Madupu R."/>
            <person name="Nelson W.C."/>
            <person name="Rosovitz M.J."/>
            <person name="Sullivan S.A."/>
            <person name="Khouri H."/>
            <person name="Dimitrov G.I."/>
            <person name="Watkins K.L."/>
            <person name="Mulligan S."/>
            <person name="Benton J."/>
            <person name="Radune D."/>
            <person name="Fisher D.J."/>
            <person name="Atkins H.S."/>
            <person name="Hiscox T."/>
            <person name="Jost B.H."/>
            <person name="Billington S.J."/>
            <person name="Songer J.G."/>
            <person name="McClane B.A."/>
            <person name="Titball R.W."/>
            <person name="Rood J.I."/>
            <person name="Melville S.B."/>
            <person name="Paulsen I.T."/>
        </authorList>
    </citation>
    <scope>NUCLEOTIDE SEQUENCE [LARGE SCALE GENOMIC DNA]</scope>
    <source>
        <strain evidence="4">ATCC 13124 / DSM 756 / JCM 1290 / NCIMB 6125 / NCTC 8237 / S 107 / Type A</strain>
    </source>
</reference>
<feature type="compositionally biased region" description="Basic and acidic residues" evidence="1">
    <location>
        <begin position="96"/>
        <end position="107"/>
    </location>
</feature>
<gene>
    <name evidence="3" type="ordered locus">CPF_2540</name>
</gene>
<dbReference type="eggNOG" id="ENOG50324EJ">
    <property type="taxonomic scope" value="Bacteria"/>
</dbReference>
<dbReference type="HOGENOM" id="CLU_175377_0_0_9"/>
<dbReference type="PaxDb" id="195103-CPF_2540"/>
<dbReference type="KEGG" id="cpf:CPF_2540"/>
<organism evidence="3 4">
    <name type="scientific">Clostridium perfringens (strain ATCC 13124 / DSM 756 / JCM 1290 / NCIMB 6125 / NCTC 8237 / Type A)</name>
    <dbReference type="NCBI Taxonomy" id="195103"/>
    <lineage>
        <taxon>Bacteria</taxon>
        <taxon>Bacillati</taxon>
        <taxon>Bacillota</taxon>
        <taxon>Clostridia</taxon>
        <taxon>Eubacteriales</taxon>
        <taxon>Clostridiaceae</taxon>
        <taxon>Clostridium</taxon>
    </lineage>
</organism>
<evidence type="ECO:0000313" key="3">
    <source>
        <dbReference type="EMBL" id="ABG82505.1"/>
    </source>
</evidence>
<proteinExistence type="predicted"/>
<dbReference type="RefSeq" id="WP_003459451.1">
    <property type="nucleotide sequence ID" value="NC_008261.1"/>
</dbReference>
<keyword evidence="2" id="KW-0812">Transmembrane</keyword>
<evidence type="ECO:0000256" key="2">
    <source>
        <dbReference type="SAM" id="Phobius"/>
    </source>
</evidence>
<keyword evidence="4" id="KW-1185">Reference proteome</keyword>
<evidence type="ECO:0000313" key="4">
    <source>
        <dbReference type="Proteomes" id="UP000001823"/>
    </source>
</evidence>
<feature type="region of interest" description="Disordered" evidence="1">
    <location>
        <begin position="81"/>
        <end position="107"/>
    </location>
</feature>
<name>A0A0H2YP25_CLOP1</name>
<protein>
    <submittedName>
        <fullName evidence="3">Uncharacterized protein</fullName>
    </submittedName>
</protein>
<sequence>MTLAVQVVAILFMLIMIFLGIWSFVIANKAYRQIKYKNYLLEKIAHNISLIRNKEKIFDNLNAMDDSVSYSEIKENLLDKDIKTDTESEEDTNISEEIKENSNIEEK</sequence>
<accession>A0A0H2YP25</accession>
<feature type="transmembrane region" description="Helical" evidence="2">
    <location>
        <begin position="6"/>
        <end position="27"/>
    </location>
</feature>